<organism evidence="1 2">
    <name type="scientific">Candidatus Liptonbacteria bacterium RIFCSPHIGHO2_01_FULL_57_28</name>
    <dbReference type="NCBI Taxonomy" id="1798647"/>
    <lineage>
        <taxon>Bacteria</taxon>
        <taxon>Candidatus Liptoniibacteriota</taxon>
    </lineage>
</organism>
<evidence type="ECO:0000313" key="1">
    <source>
        <dbReference type="EMBL" id="OGY97986.1"/>
    </source>
</evidence>
<name>A0A1G2C9U5_9BACT</name>
<dbReference type="Proteomes" id="UP000179059">
    <property type="component" value="Unassembled WGS sequence"/>
</dbReference>
<dbReference type="AlphaFoldDB" id="A0A1G2C9U5"/>
<evidence type="ECO:0000313" key="2">
    <source>
        <dbReference type="Proteomes" id="UP000179059"/>
    </source>
</evidence>
<comment type="caution">
    <text evidence="1">The sequence shown here is derived from an EMBL/GenBank/DDBJ whole genome shotgun (WGS) entry which is preliminary data.</text>
</comment>
<accession>A0A1G2C9U5</accession>
<dbReference type="STRING" id="1798647.A2855_02410"/>
<dbReference type="EMBL" id="MHKX01000019">
    <property type="protein sequence ID" value="OGY97986.1"/>
    <property type="molecule type" value="Genomic_DNA"/>
</dbReference>
<protein>
    <submittedName>
        <fullName evidence="1">Uncharacterized protein</fullName>
    </submittedName>
</protein>
<reference evidence="1 2" key="1">
    <citation type="journal article" date="2016" name="Nat. Commun.">
        <title>Thousands of microbial genomes shed light on interconnected biogeochemical processes in an aquifer system.</title>
        <authorList>
            <person name="Anantharaman K."/>
            <person name="Brown C.T."/>
            <person name="Hug L.A."/>
            <person name="Sharon I."/>
            <person name="Castelle C.J."/>
            <person name="Probst A.J."/>
            <person name="Thomas B.C."/>
            <person name="Singh A."/>
            <person name="Wilkins M.J."/>
            <person name="Karaoz U."/>
            <person name="Brodie E.L."/>
            <person name="Williams K.H."/>
            <person name="Hubbard S.S."/>
            <person name="Banfield J.F."/>
        </authorList>
    </citation>
    <scope>NUCLEOTIDE SEQUENCE [LARGE SCALE GENOMIC DNA]</scope>
</reference>
<proteinExistence type="predicted"/>
<sequence>MSSTDKILRFLPGISGAAQELVRVVLACTPCEAHTGLFNQLLDVVTASGNDDRALVAKIREIAEEQALKAEDCARQLRILRSWPEEDVLVAARVAAERQATATRRAEELHAAAMAERARFQVHELPE</sequence>
<gene>
    <name evidence="1" type="ORF">A2855_02410</name>
</gene>